<feature type="domain" description="Histidine kinase" evidence="12">
    <location>
        <begin position="240"/>
        <end position="461"/>
    </location>
</feature>
<evidence type="ECO:0000256" key="1">
    <source>
        <dbReference type="ARBA" id="ARBA00000085"/>
    </source>
</evidence>
<evidence type="ECO:0000313" key="15">
    <source>
        <dbReference type="Proteomes" id="UP000754495"/>
    </source>
</evidence>
<dbReference type="CDD" id="cd00075">
    <property type="entry name" value="HATPase"/>
    <property type="match status" value="1"/>
</dbReference>
<proteinExistence type="predicted"/>
<evidence type="ECO:0000256" key="8">
    <source>
        <dbReference type="ARBA" id="ARBA00022989"/>
    </source>
</evidence>
<dbReference type="EMBL" id="JAANOU010000001">
    <property type="protein sequence ID" value="NIH80555.1"/>
    <property type="molecule type" value="Genomic_DNA"/>
</dbReference>
<dbReference type="SMART" id="SM00304">
    <property type="entry name" value="HAMP"/>
    <property type="match status" value="1"/>
</dbReference>
<accession>A0ABX0SZ08</accession>
<reference evidence="14 15" key="1">
    <citation type="submission" date="2020-03" db="EMBL/GenBank/DDBJ databases">
        <title>Sequencing the genomes of 1000 actinobacteria strains.</title>
        <authorList>
            <person name="Klenk H.-P."/>
        </authorList>
    </citation>
    <scope>NUCLEOTIDE SEQUENCE [LARGE SCALE GENOMIC DNA]</scope>
    <source>
        <strain evidence="14 15">DSM 45668</strain>
    </source>
</reference>
<evidence type="ECO:0000313" key="14">
    <source>
        <dbReference type="EMBL" id="NIH80555.1"/>
    </source>
</evidence>
<keyword evidence="10 11" id="KW-0472">Membrane</keyword>
<evidence type="ECO:0000256" key="7">
    <source>
        <dbReference type="ARBA" id="ARBA00022777"/>
    </source>
</evidence>
<feature type="transmembrane region" description="Helical" evidence="11">
    <location>
        <begin position="157"/>
        <end position="183"/>
    </location>
</feature>
<dbReference type="Gene3D" id="6.10.340.10">
    <property type="match status" value="1"/>
</dbReference>
<comment type="catalytic activity">
    <reaction evidence="1">
        <text>ATP + protein L-histidine = ADP + protein N-phospho-L-histidine.</text>
        <dbReference type="EC" id="2.7.13.3"/>
    </reaction>
</comment>
<keyword evidence="5" id="KW-0808">Transferase</keyword>
<evidence type="ECO:0000256" key="5">
    <source>
        <dbReference type="ARBA" id="ARBA00022679"/>
    </source>
</evidence>
<dbReference type="InterPro" id="IPR003594">
    <property type="entry name" value="HATPase_dom"/>
</dbReference>
<dbReference type="Proteomes" id="UP000754495">
    <property type="component" value="Unassembled WGS sequence"/>
</dbReference>
<dbReference type="InterPro" id="IPR004358">
    <property type="entry name" value="Sig_transdc_His_kin-like_C"/>
</dbReference>
<name>A0ABX0SZ08_9PSEU</name>
<dbReference type="Gene3D" id="1.10.287.130">
    <property type="match status" value="1"/>
</dbReference>
<evidence type="ECO:0000256" key="4">
    <source>
        <dbReference type="ARBA" id="ARBA00022553"/>
    </source>
</evidence>
<dbReference type="SMART" id="SM00388">
    <property type="entry name" value="HisKA"/>
    <property type="match status" value="1"/>
</dbReference>
<dbReference type="CDD" id="cd00082">
    <property type="entry name" value="HisKA"/>
    <property type="match status" value="1"/>
</dbReference>
<comment type="caution">
    <text evidence="14">The sequence shown here is derived from an EMBL/GenBank/DDBJ whole genome shotgun (WGS) entry which is preliminary data.</text>
</comment>
<evidence type="ECO:0000259" key="13">
    <source>
        <dbReference type="PROSITE" id="PS50885"/>
    </source>
</evidence>
<dbReference type="Pfam" id="PF00512">
    <property type="entry name" value="HisKA"/>
    <property type="match status" value="1"/>
</dbReference>
<dbReference type="PROSITE" id="PS50109">
    <property type="entry name" value="HIS_KIN"/>
    <property type="match status" value="1"/>
</dbReference>
<dbReference type="PRINTS" id="PR00344">
    <property type="entry name" value="BCTRLSENSOR"/>
</dbReference>
<sequence length="464" mass="48434">MRTRVLAVLLAFVVLATAGFALPLLTVTATERTQQLLLARTADLDRFAVLADAGDRAALRAEVTRYTELYGEGIVVVTAQRVPLAEAGGLSAADPVVARLIDAALRNQPVQPAGTVRPWSRTPVLLARPAGTGTKVSGAVVLRASVTAAADDVQRSWFAVLAGAVLVTLAGAGLALGATRWVLGPLRRLDRAVGTLTAGLRPVHADLAGPPELRQLAAGFNRMSDTVTAALDQQRRLVADTSHQMRNPMTALRLRVDALEPSLPESASATYAGAVGELDRLESLLDDLLTLAAAEHRAGELAVSGEAACCDAAAVARAQTHLWQPLAERAGVTLRFGPVPAGVDGGPLPAAATEAELAQVLDVLLDNALKYAPGAEVAVSCDREGRWAVVTVRDSGPGLTADELAQAQSRFWRADRHRGLPGTGLGLAIAERLAAGRGGRVELRAAHPHGLVVRVLLPAAREAR</sequence>
<evidence type="ECO:0000256" key="2">
    <source>
        <dbReference type="ARBA" id="ARBA00004236"/>
    </source>
</evidence>
<dbReference type="EC" id="2.7.13.3" evidence="3"/>
<keyword evidence="9" id="KW-0902">Two-component regulatory system</keyword>
<feature type="domain" description="HAMP" evidence="13">
    <location>
        <begin position="180"/>
        <end position="232"/>
    </location>
</feature>
<keyword evidence="15" id="KW-1185">Reference proteome</keyword>
<keyword evidence="7 14" id="KW-0418">Kinase</keyword>
<organism evidence="14 15">
    <name type="scientific">Amycolatopsis viridis</name>
    <dbReference type="NCBI Taxonomy" id="185678"/>
    <lineage>
        <taxon>Bacteria</taxon>
        <taxon>Bacillati</taxon>
        <taxon>Actinomycetota</taxon>
        <taxon>Actinomycetes</taxon>
        <taxon>Pseudonocardiales</taxon>
        <taxon>Pseudonocardiaceae</taxon>
        <taxon>Amycolatopsis</taxon>
    </lineage>
</organism>
<evidence type="ECO:0000256" key="3">
    <source>
        <dbReference type="ARBA" id="ARBA00012438"/>
    </source>
</evidence>
<dbReference type="SMART" id="SM00387">
    <property type="entry name" value="HATPase_c"/>
    <property type="match status" value="1"/>
</dbReference>
<dbReference type="CDD" id="cd06225">
    <property type="entry name" value="HAMP"/>
    <property type="match status" value="1"/>
</dbReference>
<dbReference type="InterPro" id="IPR003661">
    <property type="entry name" value="HisK_dim/P_dom"/>
</dbReference>
<dbReference type="Pfam" id="PF02518">
    <property type="entry name" value="HATPase_c"/>
    <property type="match status" value="1"/>
</dbReference>
<comment type="subcellular location">
    <subcellularLocation>
        <location evidence="2">Cell membrane</location>
    </subcellularLocation>
</comment>
<keyword evidence="4" id="KW-0597">Phosphoprotein</keyword>
<dbReference type="InterPro" id="IPR050428">
    <property type="entry name" value="TCS_sensor_his_kinase"/>
</dbReference>
<dbReference type="RefSeq" id="WP_167114969.1">
    <property type="nucleotide sequence ID" value="NZ_JAANOU010000001.1"/>
</dbReference>
<dbReference type="SUPFAM" id="SSF47384">
    <property type="entry name" value="Homodimeric domain of signal transducing histidine kinase"/>
    <property type="match status" value="1"/>
</dbReference>
<evidence type="ECO:0000256" key="11">
    <source>
        <dbReference type="SAM" id="Phobius"/>
    </source>
</evidence>
<dbReference type="PANTHER" id="PTHR45436">
    <property type="entry name" value="SENSOR HISTIDINE KINASE YKOH"/>
    <property type="match status" value="1"/>
</dbReference>
<keyword evidence="8 11" id="KW-1133">Transmembrane helix</keyword>
<protein>
    <recommendedName>
        <fullName evidence="3">histidine kinase</fullName>
        <ecNumber evidence="3">2.7.13.3</ecNumber>
    </recommendedName>
</protein>
<dbReference type="SUPFAM" id="SSF55874">
    <property type="entry name" value="ATPase domain of HSP90 chaperone/DNA topoisomerase II/histidine kinase"/>
    <property type="match status" value="1"/>
</dbReference>
<evidence type="ECO:0000256" key="6">
    <source>
        <dbReference type="ARBA" id="ARBA00022692"/>
    </source>
</evidence>
<dbReference type="InterPro" id="IPR003660">
    <property type="entry name" value="HAMP_dom"/>
</dbReference>
<dbReference type="PROSITE" id="PS50885">
    <property type="entry name" value="HAMP"/>
    <property type="match status" value="1"/>
</dbReference>
<dbReference type="GO" id="GO:0016301">
    <property type="term" value="F:kinase activity"/>
    <property type="evidence" value="ECO:0007669"/>
    <property type="project" value="UniProtKB-KW"/>
</dbReference>
<dbReference type="InterPro" id="IPR036890">
    <property type="entry name" value="HATPase_C_sf"/>
</dbReference>
<dbReference type="Gene3D" id="3.30.565.10">
    <property type="entry name" value="Histidine kinase-like ATPase, C-terminal domain"/>
    <property type="match status" value="1"/>
</dbReference>
<dbReference type="Pfam" id="PF00672">
    <property type="entry name" value="HAMP"/>
    <property type="match status" value="1"/>
</dbReference>
<evidence type="ECO:0000259" key="12">
    <source>
        <dbReference type="PROSITE" id="PS50109"/>
    </source>
</evidence>
<dbReference type="InterPro" id="IPR036097">
    <property type="entry name" value="HisK_dim/P_sf"/>
</dbReference>
<gene>
    <name evidence="14" type="ORF">FHX46_003085</name>
</gene>
<evidence type="ECO:0000256" key="9">
    <source>
        <dbReference type="ARBA" id="ARBA00023012"/>
    </source>
</evidence>
<keyword evidence="6 11" id="KW-0812">Transmembrane</keyword>
<evidence type="ECO:0000256" key="10">
    <source>
        <dbReference type="ARBA" id="ARBA00023136"/>
    </source>
</evidence>
<dbReference type="InterPro" id="IPR005467">
    <property type="entry name" value="His_kinase_dom"/>
</dbReference>
<dbReference type="PANTHER" id="PTHR45436:SF5">
    <property type="entry name" value="SENSOR HISTIDINE KINASE TRCS"/>
    <property type="match status" value="1"/>
</dbReference>